<keyword evidence="3" id="KW-1185">Reference proteome</keyword>
<dbReference type="Proteomes" id="UP000269721">
    <property type="component" value="Unassembled WGS sequence"/>
</dbReference>
<feature type="compositionally biased region" description="Basic and acidic residues" evidence="1">
    <location>
        <begin position="75"/>
        <end position="84"/>
    </location>
</feature>
<proteinExistence type="predicted"/>
<evidence type="ECO:0000313" key="2">
    <source>
        <dbReference type="EMBL" id="RKO83301.1"/>
    </source>
</evidence>
<dbReference type="EMBL" id="ML001404">
    <property type="protein sequence ID" value="RKO83301.1"/>
    <property type="molecule type" value="Genomic_DNA"/>
</dbReference>
<accession>A0A4P9VUN1</accession>
<evidence type="ECO:0000313" key="3">
    <source>
        <dbReference type="Proteomes" id="UP000269721"/>
    </source>
</evidence>
<reference evidence="3" key="1">
    <citation type="journal article" date="2018" name="Nat. Microbiol.">
        <title>Leveraging single-cell genomics to expand the fungal tree of life.</title>
        <authorList>
            <person name="Ahrendt S.R."/>
            <person name="Quandt C.A."/>
            <person name="Ciobanu D."/>
            <person name="Clum A."/>
            <person name="Salamov A."/>
            <person name="Andreopoulos B."/>
            <person name="Cheng J.F."/>
            <person name="Woyke T."/>
            <person name="Pelin A."/>
            <person name="Henrissat B."/>
            <person name="Reynolds N.K."/>
            <person name="Benny G.L."/>
            <person name="Smith M.E."/>
            <person name="James T.Y."/>
            <person name="Grigoriev I.V."/>
        </authorList>
    </citation>
    <scope>NUCLEOTIDE SEQUENCE [LARGE SCALE GENOMIC DNA]</scope>
</reference>
<organism evidence="2 3">
    <name type="scientific">Blyttiomyces helicus</name>
    <dbReference type="NCBI Taxonomy" id="388810"/>
    <lineage>
        <taxon>Eukaryota</taxon>
        <taxon>Fungi</taxon>
        <taxon>Fungi incertae sedis</taxon>
        <taxon>Chytridiomycota</taxon>
        <taxon>Chytridiomycota incertae sedis</taxon>
        <taxon>Chytridiomycetes</taxon>
        <taxon>Chytridiomycetes incertae sedis</taxon>
        <taxon>Blyttiomyces</taxon>
    </lineage>
</organism>
<protein>
    <submittedName>
        <fullName evidence="2">Uncharacterized protein</fullName>
    </submittedName>
</protein>
<sequence length="125" mass="13500">MTNELESMYRSRAAVADIFVTPTRYESVCTAGLTASRSTDDAAQGDEGDGDWVMVNSHRRKRGRGRGAAVGEGAAGREEREDGRSGPVLSVSVAHAIDDALVRGAAEVEERRRFMDPATKGQFVR</sequence>
<gene>
    <name evidence="2" type="ORF">BDK51DRAFT_33588</name>
</gene>
<dbReference type="AlphaFoldDB" id="A0A4P9VUN1"/>
<name>A0A4P9VUN1_9FUNG</name>
<feature type="region of interest" description="Disordered" evidence="1">
    <location>
        <begin position="35"/>
        <end position="87"/>
    </location>
</feature>
<evidence type="ECO:0000256" key="1">
    <source>
        <dbReference type="SAM" id="MobiDB-lite"/>
    </source>
</evidence>